<evidence type="ECO:0000313" key="3">
    <source>
        <dbReference type="Proteomes" id="UP000215127"/>
    </source>
</evidence>
<feature type="region of interest" description="Disordered" evidence="1">
    <location>
        <begin position="693"/>
        <end position="766"/>
    </location>
</feature>
<proteinExistence type="predicted"/>
<gene>
    <name evidence="2" type="ORF">ZT3D7_G2134</name>
</gene>
<feature type="compositionally biased region" description="Basic and acidic residues" evidence="1">
    <location>
        <begin position="693"/>
        <end position="704"/>
    </location>
</feature>
<reference evidence="2 3" key="1">
    <citation type="submission" date="2016-06" db="EMBL/GenBank/DDBJ databases">
        <authorList>
            <person name="Kjaerup R.B."/>
            <person name="Dalgaard T.S."/>
            <person name="Juul-Madsen H.R."/>
        </authorList>
    </citation>
    <scope>NUCLEOTIDE SEQUENCE [LARGE SCALE GENOMIC DNA]</scope>
</reference>
<protein>
    <submittedName>
        <fullName evidence="2">Uncharacterized protein</fullName>
    </submittedName>
</protein>
<dbReference type="Proteomes" id="UP000215127">
    <property type="component" value="Chromosome 1"/>
</dbReference>
<dbReference type="AlphaFoldDB" id="A0A1X7RJ03"/>
<feature type="compositionally biased region" description="Low complexity" evidence="1">
    <location>
        <begin position="750"/>
        <end position="759"/>
    </location>
</feature>
<dbReference type="EMBL" id="LT853692">
    <property type="protein sequence ID" value="SMQ46987.1"/>
    <property type="molecule type" value="Genomic_DNA"/>
</dbReference>
<dbReference type="STRING" id="1276538.A0A1X7RJ03"/>
<evidence type="ECO:0000313" key="2">
    <source>
        <dbReference type="EMBL" id="SMQ46987.1"/>
    </source>
</evidence>
<name>A0A1X7RJ03_ZYMT9</name>
<evidence type="ECO:0000256" key="1">
    <source>
        <dbReference type="SAM" id="MobiDB-lite"/>
    </source>
</evidence>
<keyword evidence="3" id="KW-1185">Reference proteome</keyword>
<organism evidence="2 3">
    <name type="scientific">Zymoseptoria tritici (strain ST99CH_3D7)</name>
    <dbReference type="NCBI Taxonomy" id="1276538"/>
    <lineage>
        <taxon>Eukaryota</taxon>
        <taxon>Fungi</taxon>
        <taxon>Dikarya</taxon>
        <taxon>Ascomycota</taxon>
        <taxon>Pezizomycotina</taxon>
        <taxon>Dothideomycetes</taxon>
        <taxon>Dothideomycetidae</taxon>
        <taxon>Mycosphaerellales</taxon>
        <taxon>Mycosphaerellaceae</taxon>
        <taxon>Zymoseptoria</taxon>
    </lineage>
</organism>
<accession>A0A1X7RJ03</accession>
<sequence length="895" mass="98980">MSSSVDWDSSEKLLEPDFRAVARRFNDRFMHLSSPNSTLAKFSPAGPMTDGMVIVEGFACKDYIHDSAGPLSTCSKTCKICSSHFRPLQWQIDVPVLRYARQYDDLEAAKVIQSTVDATSRDLSEARAAVSKYGDTLASRWHRRNFAKRNAIIIDALPTMLRKRYDQVLTESLAGKDLALFETSFSIPWLNAEAMADDPSNFLNLLHHRTESSNSDWNRFDSTFVEHGFTSGTLRAGYNPLCVVMEGSDSEIGKLVPWEKAAAHRSTIVGFPLAKATLDARALLASFIIRVVRALLGGKVEDGLEGSDKWKALASNGFKELQPVKLRSISRASGFGAPPIEVVPLLERAIEAFQDRLKAAEMTCWTFHTDPLAVRQLMTLSMEARVHKNIGEKFFRKDLLCLLFDACARPLQWRAVLQEAQEALKLCEENTAVASGGMPIDCAQALHLVDSIVRRDFEREEEKMRVLTTILGTFDSHFTLDPVTGAWTNSVQSDNDQLYSLLSRVGTHRRVDAPLPSRALHNVEHYIEQASGTDRDRLHELLLSCIRNMAVLDEATMGIRMLQSSAGSKEDSGPDLLSLKEASQRPSFEFVPYFSSYYKRGWEAAVGDLWPQLKQILSIPNKSTGKPNRKHLEAFDKRHAALDNFWDVEDSVRVRELKKFGPLPSEPCMTDRVRTAMGLTGYPEETARLRAELEAEVEKREASKSRQSSTVAVLPTHPPRPVSPPHSFFIPKTPSPKGPSPAKSKKKTRPTIPAVAAPTPALPPPPPPAPPLPIFLNTASHALLTEIFLNAGKKTLSGTIRFPELVSALTDGGLQASQGTGGSAVVFHNMNPDGTRAGGRMTVHMPHPINVLNPIMAGDVAKKLRDRFGWNVDRFMVRERGGGAGEALHGRGWVG</sequence>